<dbReference type="EMBL" id="CAJNNV010016141">
    <property type="protein sequence ID" value="CAE8604220.1"/>
    <property type="molecule type" value="Genomic_DNA"/>
</dbReference>
<feature type="non-terminal residue" evidence="1">
    <location>
        <position position="182"/>
    </location>
</feature>
<dbReference type="Proteomes" id="UP000654075">
    <property type="component" value="Unassembled WGS sequence"/>
</dbReference>
<reference evidence="1" key="1">
    <citation type="submission" date="2021-02" db="EMBL/GenBank/DDBJ databases">
        <authorList>
            <person name="Dougan E. K."/>
            <person name="Rhodes N."/>
            <person name="Thang M."/>
            <person name="Chan C."/>
        </authorList>
    </citation>
    <scope>NUCLEOTIDE SEQUENCE</scope>
</reference>
<sequence length="182" mass="19328">LGSHVIFVTGGLGGVQQAFAESCDIAARVWNVLPKGQRSGYIQGKDLNAGKDLDQRREVFSALGELYLSFEGGPGVAAEARAAVQRGATVLPVPRTGGASSGMFDFPASVLARPWFATEEQWVLLNDQEADVAKVASACVSAVESFVAHQLVVQEESWDDMCYADLDADRWASLAVVGAQPL</sequence>
<protein>
    <submittedName>
        <fullName evidence="1">Uncharacterized protein</fullName>
    </submittedName>
</protein>
<accession>A0A813EYV5</accession>
<evidence type="ECO:0000313" key="1">
    <source>
        <dbReference type="EMBL" id="CAE8604220.1"/>
    </source>
</evidence>
<comment type="caution">
    <text evidence="1">The sequence shown here is derived from an EMBL/GenBank/DDBJ whole genome shotgun (WGS) entry which is preliminary data.</text>
</comment>
<organism evidence="1 2">
    <name type="scientific">Polarella glacialis</name>
    <name type="common">Dinoflagellate</name>
    <dbReference type="NCBI Taxonomy" id="89957"/>
    <lineage>
        <taxon>Eukaryota</taxon>
        <taxon>Sar</taxon>
        <taxon>Alveolata</taxon>
        <taxon>Dinophyceae</taxon>
        <taxon>Suessiales</taxon>
        <taxon>Suessiaceae</taxon>
        <taxon>Polarella</taxon>
    </lineage>
</organism>
<keyword evidence="2" id="KW-1185">Reference proteome</keyword>
<proteinExistence type="predicted"/>
<name>A0A813EYV5_POLGL</name>
<gene>
    <name evidence="1" type="ORF">PGLA1383_LOCUS22393</name>
</gene>
<dbReference type="Gene3D" id="3.40.50.450">
    <property type="match status" value="1"/>
</dbReference>
<evidence type="ECO:0000313" key="2">
    <source>
        <dbReference type="Proteomes" id="UP000654075"/>
    </source>
</evidence>
<feature type="non-terminal residue" evidence="1">
    <location>
        <position position="1"/>
    </location>
</feature>
<dbReference type="OrthoDB" id="431189at2759"/>
<dbReference type="AlphaFoldDB" id="A0A813EYV5"/>